<gene>
    <name evidence="1" type="ORF">PL921460001</name>
</gene>
<proteinExistence type="predicted"/>
<accession>A0A1J1LPP9</accession>
<organism evidence="1 2">
    <name type="scientific">Planktothrix tepida PCC 9214</name>
    <dbReference type="NCBI Taxonomy" id="671072"/>
    <lineage>
        <taxon>Bacteria</taxon>
        <taxon>Bacillati</taxon>
        <taxon>Cyanobacteriota</taxon>
        <taxon>Cyanophyceae</taxon>
        <taxon>Oscillatoriophycideae</taxon>
        <taxon>Oscillatoriales</taxon>
        <taxon>Microcoleaceae</taxon>
        <taxon>Planktothrix</taxon>
    </lineage>
</organism>
<evidence type="ECO:0000313" key="2">
    <source>
        <dbReference type="Proteomes" id="UP000184315"/>
    </source>
</evidence>
<protein>
    <recommendedName>
        <fullName evidence="3">PEP-CTERM protein-sorting domain-containing protein</fullName>
    </recommendedName>
</protein>
<keyword evidence="2" id="KW-1185">Reference proteome</keyword>
<name>A0A1J1LPP9_9CYAN</name>
<dbReference type="RefSeq" id="WP_072716944.1">
    <property type="nucleotide sequence ID" value="NZ_LN889762.1"/>
</dbReference>
<dbReference type="Proteomes" id="UP000184315">
    <property type="component" value="Unassembled WGS sequence"/>
</dbReference>
<evidence type="ECO:0000313" key="1">
    <source>
        <dbReference type="EMBL" id="CUR33892.1"/>
    </source>
</evidence>
<evidence type="ECO:0008006" key="3">
    <source>
        <dbReference type="Google" id="ProtNLM"/>
    </source>
</evidence>
<dbReference type="AlphaFoldDB" id="A0A1J1LPP9"/>
<dbReference type="EMBL" id="CZDF01000166">
    <property type="protein sequence ID" value="CUR33892.1"/>
    <property type="molecule type" value="Genomic_DNA"/>
</dbReference>
<sequence length="241" mass="26012">MNFLNFSKRILEVILLSSTVSLLTVKVALSQPENNILLDTTVLDQEFVGSTNLGAFINEGFIFVGQTYTAGLTGTLTGVNIDVNSFNDLNGRKITEYFPLRVAIHEVSAGLPTRNILGETILNSSSASLNNFISFSQTIPQVIGKQYAIIVNYFGAPPSGAQQGIGIWSGRVGNEYLGGQLVFSNELTQWDSYDDNDLNFRTFVNPGKTASVPESSSVLSLLMFGALGGSLALKKIRTSIN</sequence>
<reference evidence="2" key="1">
    <citation type="submission" date="2015-10" db="EMBL/GenBank/DDBJ databases">
        <authorList>
            <person name="Regsiter A."/>
            <person name="william w."/>
        </authorList>
    </citation>
    <scope>NUCLEOTIDE SEQUENCE [LARGE SCALE GENOMIC DNA]</scope>
</reference>